<evidence type="ECO:0000256" key="1">
    <source>
        <dbReference type="ARBA" id="ARBA00022475"/>
    </source>
</evidence>
<name>A0A173SDU4_9FIRM</name>
<dbReference type="GO" id="GO:0008654">
    <property type="term" value="P:phospholipid biosynthetic process"/>
    <property type="evidence" value="ECO:0007669"/>
    <property type="project" value="UniProtKB-UniRule"/>
</dbReference>
<evidence type="ECO:0000256" key="10">
    <source>
        <dbReference type="HAMAP-Rule" id="MF_01043"/>
    </source>
</evidence>
<comment type="subunit">
    <text evidence="10">Probably interacts with PlsX.</text>
</comment>
<dbReference type="AlphaFoldDB" id="A0A173SDU4"/>
<keyword evidence="7 10" id="KW-0472">Membrane</keyword>
<dbReference type="EC" id="2.3.1.275" evidence="10"/>
<comment type="function">
    <text evidence="10">Catalyzes the transfer of an acyl group from acyl-phosphate (acyl-PO(4)) to glycerol-3-phosphate (G3P) to form lysophosphatidic acid (LPA). This enzyme utilizes acyl-phosphate as fatty acyl donor, but not acyl-CoA or acyl-ACP.</text>
</comment>
<comment type="similarity">
    <text evidence="10">Belongs to the PlsY family.</text>
</comment>
<keyword evidence="8 10" id="KW-0594">Phospholipid biosynthesis</keyword>
<dbReference type="HAMAP" id="MF_01043">
    <property type="entry name" value="PlsY"/>
    <property type="match status" value="1"/>
</dbReference>
<comment type="catalytic activity">
    <reaction evidence="10">
        <text>an acyl phosphate + sn-glycerol 3-phosphate = a 1-acyl-sn-glycero-3-phosphate + phosphate</text>
        <dbReference type="Rhea" id="RHEA:34075"/>
        <dbReference type="ChEBI" id="CHEBI:43474"/>
        <dbReference type="ChEBI" id="CHEBI:57597"/>
        <dbReference type="ChEBI" id="CHEBI:57970"/>
        <dbReference type="ChEBI" id="CHEBI:59918"/>
        <dbReference type="EC" id="2.3.1.275"/>
    </reaction>
</comment>
<dbReference type="UniPathway" id="UPA00085"/>
<keyword evidence="9 10" id="KW-1208">Phospholipid metabolism</keyword>
<organism evidence="11 12">
    <name type="scientific">Roseburia faecis</name>
    <dbReference type="NCBI Taxonomy" id="301302"/>
    <lineage>
        <taxon>Bacteria</taxon>
        <taxon>Bacillati</taxon>
        <taxon>Bacillota</taxon>
        <taxon>Clostridia</taxon>
        <taxon>Lachnospirales</taxon>
        <taxon>Lachnospiraceae</taxon>
        <taxon>Roseburia</taxon>
    </lineage>
</organism>
<evidence type="ECO:0000256" key="3">
    <source>
        <dbReference type="ARBA" id="ARBA00022679"/>
    </source>
</evidence>
<evidence type="ECO:0000313" key="12">
    <source>
        <dbReference type="Proteomes" id="UP000095495"/>
    </source>
</evidence>
<keyword evidence="3 10" id="KW-0808">Transferase</keyword>
<keyword evidence="4 10" id="KW-0812">Transmembrane</keyword>
<gene>
    <name evidence="11" type="primary">plsY_1</name>
    <name evidence="10" type="synonym">plsY</name>
    <name evidence="11" type="ORF">ERS852420_01319</name>
</gene>
<evidence type="ECO:0000256" key="8">
    <source>
        <dbReference type="ARBA" id="ARBA00023209"/>
    </source>
</evidence>
<dbReference type="GO" id="GO:0005886">
    <property type="term" value="C:plasma membrane"/>
    <property type="evidence" value="ECO:0007669"/>
    <property type="project" value="UniProtKB-SubCell"/>
</dbReference>
<accession>A0A173SDU4</accession>
<dbReference type="NCBIfam" id="TIGR00023">
    <property type="entry name" value="glycerol-3-phosphate 1-O-acyltransferase PlsY"/>
    <property type="match status" value="1"/>
</dbReference>
<evidence type="ECO:0000256" key="7">
    <source>
        <dbReference type="ARBA" id="ARBA00023136"/>
    </source>
</evidence>
<dbReference type="Proteomes" id="UP000095495">
    <property type="component" value="Unassembled WGS sequence"/>
</dbReference>
<dbReference type="PANTHER" id="PTHR30309:SF0">
    <property type="entry name" value="GLYCEROL-3-PHOSPHATE ACYLTRANSFERASE-RELATED"/>
    <property type="match status" value="1"/>
</dbReference>
<feature type="transmembrane region" description="Helical" evidence="10">
    <location>
        <begin position="6"/>
        <end position="26"/>
    </location>
</feature>
<feature type="transmembrane region" description="Helical" evidence="10">
    <location>
        <begin position="90"/>
        <end position="108"/>
    </location>
</feature>
<evidence type="ECO:0000256" key="2">
    <source>
        <dbReference type="ARBA" id="ARBA00022516"/>
    </source>
</evidence>
<protein>
    <recommendedName>
        <fullName evidence="10">Glycerol-3-phosphate acyltransferase</fullName>
    </recommendedName>
    <alternativeName>
        <fullName evidence="10">Acyl-PO4 G3P acyltransferase</fullName>
    </alternativeName>
    <alternativeName>
        <fullName evidence="10">Acyl-phosphate--glycerol-3-phosphate acyltransferase</fullName>
    </alternativeName>
    <alternativeName>
        <fullName evidence="10">G3P acyltransferase</fullName>
        <shortName evidence="10">GPAT</shortName>
        <ecNumber evidence="10">2.3.1.275</ecNumber>
    </alternativeName>
    <alternativeName>
        <fullName evidence="10">Lysophosphatidic acid synthase</fullName>
        <shortName evidence="10">LPA synthase</shortName>
    </alternativeName>
</protein>
<evidence type="ECO:0000256" key="9">
    <source>
        <dbReference type="ARBA" id="ARBA00023264"/>
    </source>
</evidence>
<comment type="pathway">
    <text evidence="10">Lipid metabolism; phospholipid metabolism.</text>
</comment>
<feature type="transmembrane region" description="Helical" evidence="10">
    <location>
        <begin position="56"/>
        <end position="78"/>
    </location>
</feature>
<keyword evidence="5 10" id="KW-1133">Transmembrane helix</keyword>
<dbReference type="EMBL" id="CYXV01000004">
    <property type="protein sequence ID" value="CUM88522.1"/>
    <property type="molecule type" value="Genomic_DNA"/>
</dbReference>
<evidence type="ECO:0000256" key="4">
    <source>
        <dbReference type="ARBA" id="ARBA00022692"/>
    </source>
</evidence>
<reference evidence="11 12" key="1">
    <citation type="submission" date="2015-09" db="EMBL/GenBank/DDBJ databases">
        <authorList>
            <consortium name="Pathogen Informatics"/>
        </authorList>
    </citation>
    <scope>NUCLEOTIDE SEQUENCE [LARGE SCALE GENOMIC DNA]</scope>
    <source>
        <strain evidence="11 12">2789STDY5608863</strain>
    </source>
</reference>
<dbReference type="SMART" id="SM01207">
    <property type="entry name" value="G3P_acyltransf"/>
    <property type="match status" value="1"/>
</dbReference>
<feature type="transmembrane region" description="Helical" evidence="10">
    <location>
        <begin position="148"/>
        <end position="170"/>
    </location>
</feature>
<dbReference type="PANTHER" id="PTHR30309">
    <property type="entry name" value="INNER MEMBRANE PROTEIN YGIH"/>
    <property type="match status" value="1"/>
</dbReference>
<dbReference type="GO" id="GO:0043772">
    <property type="term" value="F:acyl-phosphate glycerol-3-phosphate acyltransferase activity"/>
    <property type="evidence" value="ECO:0007669"/>
    <property type="project" value="UniProtKB-UniRule"/>
</dbReference>
<feature type="transmembrane region" description="Helical" evidence="10">
    <location>
        <begin position="120"/>
        <end position="142"/>
    </location>
</feature>
<evidence type="ECO:0000256" key="5">
    <source>
        <dbReference type="ARBA" id="ARBA00022989"/>
    </source>
</evidence>
<evidence type="ECO:0000313" key="11">
    <source>
        <dbReference type="EMBL" id="CUM88522.1"/>
    </source>
</evidence>
<proteinExistence type="inferred from homology"/>
<dbReference type="InterPro" id="IPR003811">
    <property type="entry name" value="G3P_acylTferase_PlsY"/>
</dbReference>
<keyword evidence="1 10" id="KW-1003">Cell membrane</keyword>
<keyword evidence="2 10" id="KW-0444">Lipid biosynthesis</keyword>
<dbReference type="Pfam" id="PF02660">
    <property type="entry name" value="G3P_acyltransf"/>
    <property type="match status" value="1"/>
</dbReference>
<keyword evidence="11" id="KW-0012">Acyltransferase</keyword>
<sequence length="217" mass="23305">MMIVARIIALLIGYGFGLFQTGYLYGKSKGIDIRQQGSGNAGTTNSLRVLGWKAGIITFAGDLLKAVFAVLLVKLIFHGTYGADTKVLELYAGFGTVLGHNFPCYLQFRGGKGIACTTGVILAVCPPAVICCAVGFLIIVGITRYVSVGSIFLVSAYLVQAIIFGQLGWLKISGASRIEFYILSACFTGMAIWRHRANIVRLMNGTENKFGTKKGDK</sequence>
<comment type="subcellular location">
    <subcellularLocation>
        <location evidence="10">Cell membrane</location>
        <topology evidence="10">Multi-pass membrane protein</topology>
    </subcellularLocation>
</comment>
<keyword evidence="6 10" id="KW-0443">Lipid metabolism</keyword>
<evidence type="ECO:0000256" key="6">
    <source>
        <dbReference type="ARBA" id="ARBA00023098"/>
    </source>
</evidence>